<keyword evidence="2" id="KW-1185">Reference proteome</keyword>
<comment type="caution">
    <text evidence="1">The sequence shown here is derived from an EMBL/GenBank/DDBJ whole genome shotgun (WGS) entry which is preliminary data.</text>
</comment>
<accession>A0ABV2L8D5</accession>
<proteinExistence type="predicted"/>
<evidence type="ECO:0000313" key="1">
    <source>
        <dbReference type="EMBL" id="MET3694105.1"/>
    </source>
</evidence>
<evidence type="ECO:0000313" key="2">
    <source>
        <dbReference type="Proteomes" id="UP001549145"/>
    </source>
</evidence>
<name>A0ABV2L8D5_9HYPH</name>
<protein>
    <submittedName>
        <fullName evidence="1">Uncharacterized protein</fullName>
    </submittedName>
</protein>
<dbReference type="RefSeq" id="WP_238278619.1">
    <property type="nucleotide sequence ID" value="NZ_BPQL01000041.1"/>
</dbReference>
<gene>
    <name evidence="1" type="ORF">ABID43_003664</name>
</gene>
<organism evidence="1 2">
    <name type="scientific">Methylobacterium goesingense</name>
    <dbReference type="NCBI Taxonomy" id="243690"/>
    <lineage>
        <taxon>Bacteria</taxon>
        <taxon>Pseudomonadati</taxon>
        <taxon>Pseudomonadota</taxon>
        <taxon>Alphaproteobacteria</taxon>
        <taxon>Hyphomicrobiales</taxon>
        <taxon>Methylobacteriaceae</taxon>
        <taxon>Methylobacterium</taxon>
    </lineage>
</organism>
<dbReference type="EMBL" id="JBEPMM010000012">
    <property type="protein sequence ID" value="MET3694105.1"/>
    <property type="molecule type" value="Genomic_DNA"/>
</dbReference>
<dbReference type="Proteomes" id="UP001549145">
    <property type="component" value="Unassembled WGS sequence"/>
</dbReference>
<sequence>MTPDSRLEQSFSHLSVELLHRIAGVLDVPIENFNTHRAARVLYTDNNDQSWHLARNGCGGIIVRHISGVGCDRCVADRTVLDFLLVEKDTPQGVVVATLIDQLLVAHLADGITSLPHAASNLPDGG</sequence>
<reference evidence="1 2" key="1">
    <citation type="submission" date="2024-06" db="EMBL/GenBank/DDBJ databases">
        <title>Genomic Encyclopedia of Type Strains, Phase IV (KMG-IV): sequencing the most valuable type-strain genomes for metagenomic binning, comparative biology and taxonomic classification.</title>
        <authorList>
            <person name="Goeker M."/>
        </authorList>
    </citation>
    <scope>NUCLEOTIDE SEQUENCE [LARGE SCALE GENOMIC DNA]</scope>
    <source>
        <strain evidence="1 2">DSM 21331</strain>
    </source>
</reference>